<dbReference type="GO" id="GO:0008199">
    <property type="term" value="F:ferric iron binding"/>
    <property type="evidence" value="ECO:0007669"/>
    <property type="project" value="InterPro"/>
</dbReference>
<accession>A0AAW1R043</accession>
<feature type="domain" description="Ferritin/DPS" evidence="6">
    <location>
        <begin position="465"/>
        <end position="587"/>
    </location>
</feature>
<dbReference type="GO" id="GO:0046920">
    <property type="term" value="F:alpha-(1-&gt;3)-fucosyltransferase activity"/>
    <property type="evidence" value="ECO:0007669"/>
    <property type="project" value="TreeGrafter"/>
</dbReference>
<comment type="subcellular location">
    <subcellularLocation>
        <location evidence="5">Golgi apparatus</location>
        <location evidence="5">Golgi stack membrane</location>
        <topology evidence="5">Single-pass type II membrane protein</topology>
    </subcellularLocation>
</comment>
<comment type="caution">
    <text evidence="8">The sequence shown here is derived from an EMBL/GenBank/DDBJ whole genome shotgun (WGS) entry which is preliminary data.</text>
</comment>
<reference evidence="8 9" key="1">
    <citation type="journal article" date="2024" name="Nat. Commun.">
        <title>Phylogenomics reveals the evolutionary origins of lichenization in chlorophyte algae.</title>
        <authorList>
            <person name="Puginier C."/>
            <person name="Libourel C."/>
            <person name="Otte J."/>
            <person name="Skaloud P."/>
            <person name="Haon M."/>
            <person name="Grisel S."/>
            <person name="Petersen M."/>
            <person name="Berrin J.G."/>
            <person name="Delaux P.M."/>
            <person name="Dal Grande F."/>
            <person name="Keller J."/>
        </authorList>
    </citation>
    <scope>NUCLEOTIDE SEQUENCE [LARGE SCALE GENOMIC DNA]</scope>
    <source>
        <strain evidence="8 9">SAG 245.80</strain>
    </source>
</reference>
<keyword evidence="4 5" id="KW-0808">Transferase</keyword>
<comment type="similarity">
    <text evidence="2 5">Belongs to the glycosyltransferase 10 family.</text>
</comment>
<dbReference type="InterPro" id="IPR038577">
    <property type="entry name" value="GT10-like_C_sf"/>
</dbReference>
<dbReference type="Gene3D" id="1.20.1260.10">
    <property type="match status" value="1"/>
</dbReference>
<keyword evidence="5" id="KW-1133">Transmembrane helix</keyword>
<keyword evidence="5" id="KW-0812">Transmembrane</keyword>
<evidence type="ECO:0000313" key="8">
    <source>
        <dbReference type="EMBL" id="KAK9826868.1"/>
    </source>
</evidence>
<evidence type="ECO:0000256" key="3">
    <source>
        <dbReference type="ARBA" id="ARBA00022676"/>
    </source>
</evidence>
<evidence type="ECO:0000256" key="5">
    <source>
        <dbReference type="RuleBase" id="RU003832"/>
    </source>
</evidence>
<dbReference type="InterPro" id="IPR009078">
    <property type="entry name" value="Ferritin-like_SF"/>
</dbReference>
<dbReference type="EMBL" id="JALJOU010000061">
    <property type="protein sequence ID" value="KAK9826868.1"/>
    <property type="molecule type" value="Genomic_DNA"/>
</dbReference>
<keyword evidence="3 5" id="KW-0328">Glycosyltransferase</keyword>
<dbReference type="AlphaFoldDB" id="A0AAW1R043"/>
<evidence type="ECO:0000256" key="1">
    <source>
        <dbReference type="ARBA" id="ARBA00004922"/>
    </source>
</evidence>
<sequence>MQRYPAAKQRPAPLFTCQVAQPPAGKAKAKRPTRLALPLLLMAGLGIALLHYSGRLDAVHSAVGIRQPEDRLGRLGIKSFLQQQRTVGSDAYEEWLKHFGQSPLSGRLTVAVMTPEHYIGGFERSFTDCPWRDRHIACDFVNATDPFVWVRADALWYHAPNICEGVQVERASPGQALVVASMEPAGYYPCLDNPAFMGLFDLEMSYRLRSQIPVPYLREDQIAAWEGLQAPFAARANASAFVQSNCNVPSGRNAIVANLMAFSDLEVNSYGRCLNNAQMREGETKLDVYRRHRFCLVMENALSHDYVSEKLWDAFAGGCVPVYYGAPNIDAFLPDPEAIVDYRALGSPAALRTELLRLSSDAAAWNAKVAWRGRPLARQAPGFQRQVFLARHRDPQCALCALLMDRREGDASAVAEHRAAWPRATRPTLQLVKQLDSAAPDLPGRGNSLVLLPDVFTEEIEFSMNRLISMHKGTAHMYDAMYAYFSRDNVAMPGFAHFFQARGTVLAVAEHSDARKVMDEINKRGGRVVIPPLTAQPTDYESLNKVNALVAMEQALAVGLHRMMHTNSLFELVSSVKDPQLAHFLAQHSDGEARTHAAY</sequence>
<evidence type="ECO:0000259" key="7">
    <source>
        <dbReference type="Pfam" id="PF00852"/>
    </source>
</evidence>
<dbReference type="Pfam" id="PF00852">
    <property type="entry name" value="Glyco_transf_10"/>
    <property type="match status" value="1"/>
</dbReference>
<protein>
    <recommendedName>
        <fullName evidence="5">Fucosyltransferase</fullName>
        <ecNumber evidence="5">2.4.1.-</ecNumber>
    </recommendedName>
</protein>
<keyword evidence="9" id="KW-1185">Reference proteome</keyword>
<evidence type="ECO:0000313" key="9">
    <source>
        <dbReference type="Proteomes" id="UP001445335"/>
    </source>
</evidence>
<dbReference type="Proteomes" id="UP001445335">
    <property type="component" value="Unassembled WGS sequence"/>
</dbReference>
<organism evidence="8 9">
    <name type="scientific">Elliptochloris bilobata</name>
    <dbReference type="NCBI Taxonomy" id="381761"/>
    <lineage>
        <taxon>Eukaryota</taxon>
        <taxon>Viridiplantae</taxon>
        <taxon>Chlorophyta</taxon>
        <taxon>core chlorophytes</taxon>
        <taxon>Trebouxiophyceae</taxon>
        <taxon>Trebouxiophyceae incertae sedis</taxon>
        <taxon>Elliptochloris clade</taxon>
        <taxon>Elliptochloris</taxon>
    </lineage>
</organism>
<gene>
    <name evidence="8" type="ORF">WJX81_002023</name>
</gene>
<evidence type="ECO:0000259" key="6">
    <source>
        <dbReference type="Pfam" id="PF00210"/>
    </source>
</evidence>
<proteinExistence type="inferred from homology"/>
<dbReference type="EC" id="2.4.1.-" evidence="5"/>
<dbReference type="SUPFAM" id="SSF53756">
    <property type="entry name" value="UDP-Glycosyltransferase/glycogen phosphorylase"/>
    <property type="match status" value="1"/>
</dbReference>
<evidence type="ECO:0000256" key="2">
    <source>
        <dbReference type="ARBA" id="ARBA00008919"/>
    </source>
</evidence>
<dbReference type="PANTHER" id="PTHR11929">
    <property type="entry name" value="ALPHA- 1,3 -FUCOSYLTRANSFERASE"/>
    <property type="match status" value="1"/>
</dbReference>
<dbReference type="PANTHER" id="PTHR11929:SF194">
    <property type="entry name" value="ALPHA-(1,3)-FUCOSYLTRANSFERASE 10"/>
    <property type="match status" value="1"/>
</dbReference>
<feature type="transmembrane region" description="Helical" evidence="5">
    <location>
        <begin position="35"/>
        <end position="52"/>
    </location>
</feature>
<dbReference type="GO" id="GO:0032580">
    <property type="term" value="C:Golgi cisterna membrane"/>
    <property type="evidence" value="ECO:0007669"/>
    <property type="project" value="UniProtKB-SubCell"/>
</dbReference>
<comment type="pathway">
    <text evidence="1">Protein modification; protein glycosylation.</text>
</comment>
<feature type="domain" description="Fucosyltransferase C-terminal" evidence="7">
    <location>
        <begin position="235"/>
        <end position="408"/>
    </location>
</feature>
<evidence type="ECO:0000256" key="4">
    <source>
        <dbReference type="ARBA" id="ARBA00022679"/>
    </source>
</evidence>
<dbReference type="InterPro" id="IPR001503">
    <property type="entry name" value="Glyco_trans_10"/>
</dbReference>
<keyword evidence="5" id="KW-0472">Membrane</keyword>
<dbReference type="Pfam" id="PF00210">
    <property type="entry name" value="Ferritin"/>
    <property type="match status" value="1"/>
</dbReference>
<name>A0AAW1R043_9CHLO</name>
<dbReference type="SUPFAM" id="SSF47240">
    <property type="entry name" value="Ferritin-like"/>
    <property type="match status" value="1"/>
</dbReference>
<dbReference type="Gene3D" id="3.40.50.11660">
    <property type="entry name" value="Glycosyl transferase family 10, C-terminal domain"/>
    <property type="match status" value="1"/>
</dbReference>
<dbReference type="InterPro" id="IPR012347">
    <property type="entry name" value="Ferritin-like"/>
</dbReference>
<keyword evidence="5" id="KW-0333">Golgi apparatus</keyword>
<dbReference type="InterPro" id="IPR055270">
    <property type="entry name" value="Glyco_tran_10_C"/>
</dbReference>
<dbReference type="InterPro" id="IPR008331">
    <property type="entry name" value="Ferritin_DPS_dom"/>
</dbReference>